<dbReference type="RefSeq" id="WP_201922950.1">
    <property type="nucleotide sequence ID" value="NZ_BAABAX010000020.1"/>
</dbReference>
<protein>
    <recommendedName>
        <fullName evidence="3 6">Arabinogalactan endo-beta-1,4-galactanase</fullName>
        <ecNumber evidence="3 6">3.2.1.89</ecNumber>
    </recommendedName>
</protein>
<dbReference type="InterPro" id="IPR011683">
    <property type="entry name" value="Glyco_hydro_53"/>
</dbReference>
<reference evidence="7" key="1">
    <citation type="submission" date="2021-01" db="EMBL/GenBank/DDBJ databases">
        <authorList>
            <person name="Zhong Y.L."/>
        </authorList>
    </citation>
    <scope>NUCLEOTIDE SEQUENCE</scope>
    <source>
        <strain evidence="7">KCTC 23302</strain>
    </source>
</reference>
<organism evidence="7 8">
    <name type="scientific">Aquimarina mytili</name>
    <dbReference type="NCBI Taxonomy" id="874423"/>
    <lineage>
        <taxon>Bacteria</taxon>
        <taxon>Pseudomonadati</taxon>
        <taxon>Bacteroidota</taxon>
        <taxon>Flavobacteriia</taxon>
        <taxon>Flavobacteriales</taxon>
        <taxon>Flavobacteriaceae</taxon>
        <taxon>Aquimarina</taxon>
    </lineage>
</organism>
<evidence type="ECO:0000256" key="2">
    <source>
        <dbReference type="ARBA" id="ARBA00010687"/>
    </source>
</evidence>
<sequence>MKKTATSFLWLLLCIGCSGDDVKPEEAINLNPIEEKTFYTGMDLSFQSELQSYNLNYNDQEGNPVDILEYVTSKGTNLIRLRLWHTPENGINSLEKVKEYALKIKSKNADFLLDIHYSDTWADPGNQIPPKSWNTMTNSEIKNAVYNYTKQVIQELKNQGTPPSFVQIGNETNSGFLWNYGKVWDEFVDNWSFYVMLSNEAYAAIKEVDSTIKTMIHVAGFKDAKLFFEKFEENKGNYDIIGLSYYPQFHGKDLTDFQNNINDLATTYNKDILLTEISYPFTFDWNDNQTNFIGQKDQILSRFPATPDGQKEYLKWIVNVLKNIPNNHGIGFCYWAPDWIAFTGNENTSTNGSSWENQCLFDFNFNALPAIEVFTNN</sequence>
<comment type="catalytic activity">
    <reaction evidence="1 6">
        <text>The enzyme specifically hydrolyzes (1-&gt;4)-beta-D-galactosidic linkages in type I arabinogalactans.</text>
        <dbReference type="EC" id="3.2.1.89"/>
    </reaction>
</comment>
<name>A0A936ZTK7_9FLAO</name>
<dbReference type="GO" id="GO:0015926">
    <property type="term" value="F:glucosidase activity"/>
    <property type="evidence" value="ECO:0007669"/>
    <property type="project" value="InterPro"/>
</dbReference>
<dbReference type="Pfam" id="PF07745">
    <property type="entry name" value="Glyco_hydro_53"/>
    <property type="match status" value="1"/>
</dbReference>
<dbReference type="InterPro" id="IPR017853">
    <property type="entry name" value="GH"/>
</dbReference>
<evidence type="ECO:0000313" key="7">
    <source>
        <dbReference type="EMBL" id="MBL0685172.1"/>
    </source>
</evidence>
<dbReference type="GO" id="GO:0045490">
    <property type="term" value="P:pectin catabolic process"/>
    <property type="evidence" value="ECO:0007669"/>
    <property type="project" value="TreeGrafter"/>
</dbReference>
<comment type="similarity">
    <text evidence="2 6">Belongs to the glycosyl hydrolase 53 family.</text>
</comment>
<dbReference type="PANTHER" id="PTHR34983">
    <property type="entry name" value="ARABINOGALACTAN ENDO-BETA-1,4-GALACTANASE A"/>
    <property type="match status" value="1"/>
</dbReference>
<evidence type="ECO:0000256" key="3">
    <source>
        <dbReference type="ARBA" id="ARBA00012556"/>
    </source>
</evidence>
<keyword evidence="8" id="KW-1185">Reference proteome</keyword>
<dbReference type="Proteomes" id="UP000651057">
    <property type="component" value="Unassembled WGS sequence"/>
</dbReference>
<dbReference type="EMBL" id="JAERQJ010000007">
    <property type="protein sequence ID" value="MBL0685172.1"/>
    <property type="molecule type" value="Genomic_DNA"/>
</dbReference>
<gene>
    <name evidence="7" type="ORF">JJQ60_16690</name>
</gene>
<evidence type="ECO:0000256" key="4">
    <source>
        <dbReference type="ARBA" id="ARBA00022801"/>
    </source>
</evidence>
<accession>A0A936ZTK7</accession>
<dbReference type="EC" id="3.2.1.89" evidence="3 6"/>
<comment type="caution">
    <text evidence="7">The sequence shown here is derived from an EMBL/GenBank/DDBJ whole genome shotgun (WGS) entry which is preliminary data.</text>
</comment>
<evidence type="ECO:0000256" key="6">
    <source>
        <dbReference type="RuleBase" id="RU361192"/>
    </source>
</evidence>
<proteinExistence type="inferred from homology"/>
<dbReference type="PANTHER" id="PTHR34983:SF1">
    <property type="entry name" value="ARABINOGALACTAN ENDO-BETA-1,4-GALACTANASE A"/>
    <property type="match status" value="1"/>
</dbReference>
<evidence type="ECO:0000256" key="5">
    <source>
        <dbReference type="ARBA" id="ARBA00023295"/>
    </source>
</evidence>
<dbReference type="AlphaFoldDB" id="A0A936ZTK7"/>
<dbReference type="GO" id="GO:0031218">
    <property type="term" value="F:arabinogalactan endo-1,4-beta-galactosidase activity"/>
    <property type="evidence" value="ECO:0007669"/>
    <property type="project" value="UniProtKB-EC"/>
</dbReference>
<keyword evidence="5 6" id="KW-0326">Glycosidase</keyword>
<evidence type="ECO:0000313" key="8">
    <source>
        <dbReference type="Proteomes" id="UP000651057"/>
    </source>
</evidence>
<dbReference type="SUPFAM" id="SSF51445">
    <property type="entry name" value="(Trans)glycosidases"/>
    <property type="match status" value="1"/>
</dbReference>
<dbReference type="Gene3D" id="3.20.20.80">
    <property type="entry name" value="Glycosidases"/>
    <property type="match status" value="1"/>
</dbReference>
<keyword evidence="4 6" id="KW-0378">Hydrolase</keyword>
<evidence type="ECO:0000256" key="1">
    <source>
        <dbReference type="ARBA" id="ARBA00001695"/>
    </source>
</evidence>